<evidence type="ECO:0000313" key="2">
    <source>
        <dbReference type="Proteomes" id="UP000829999"/>
    </source>
</evidence>
<feature type="transmembrane region" description="Helical" evidence="1">
    <location>
        <begin position="88"/>
        <end position="115"/>
    </location>
</feature>
<feature type="transmembrane region" description="Helical" evidence="1">
    <location>
        <begin position="20"/>
        <end position="41"/>
    </location>
</feature>
<dbReference type="OrthoDB" id="10569475at2759"/>
<keyword evidence="1" id="KW-0812">Transmembrane</keyword>
<gene>
    <name evidence="3" type="primary">LOC118267750</name>
</gene>
<reference evidence="3" key="1">
    <citation type="submission" date="2025-08" db="UniProtKB">
        <authorList>
            <consortium name="RefSeq"/>
        </authorList>
    </citation>
    <scope>IDENTIFICATION</scope>
    <source>
        <tissue evidence="3">Whole larval tissue</tissue>
    </source>
</reference>
<dbReference type="GeneID" id="118267750"/>
<name>A0A9R0DNP9_SPOFR</name>
<keyword evidence="1" id="KW-0472">Membrane</keyword>
<organism evidence="2 3">
    <name type="scientific">Spodoptera frugiperda</name>
    <name type="common">Fall armyworm</name>
    <dbReference type="NCBI Taxonomy" id="7108"/>
    <lineage>
        <taxon>Eukaryota</taxon>
        <taxon>Metazoa</taxon>
        <taxon>Ecdysozoa</taxon>
        <taxon>Arthropoda</taxon>
        <taxon>Hexapoda</taxon>
        <taxon>Insecta</taxon>
        <taxon>Pterygota</taxon>
        <taxon>Neoptera</taxon>
        <taxon>Endopterygota</taxon>
        <taxon>Lepidoptera</taxon>
        <taxon>Glossata</taxon>
        <taxon>Ditrysia</taxon>
        <taxon>Noctuoidea</taxon>
        <taxon>Noctuidae</taxon>
        <taxon>Amphipyrinae</taxon>
        <taxon>Spodoptera</taxon>
    </lineage>
</organism>
<evidence type="ECO:0000256" key="1">
    <source>
        <dbReference type="SAM" id="Phobius"/>
    </source>
</evidence>
<dbReference type="RefSeq" id="XP_050550541.1">
    <property type="nucleotide sequence ID" value="XM_050694584.1"/>
</dbReference>
<keyword evidence="2" id="KW-1185">Reference proteome</keyword>
<keyword evidence="1" id="KW-1133">Transmembrane helix</keyword>
<proteinExistence type="predicted"/>
<feature type="transmembrane region" description="Helical" evidence="1">
    <location>
        <begin position="121"/>
        <end position="142"/>
    </location>
</feature>
<protein>
    <submittedName>
        <fullName evidence="3">Uncharacterized protein LOC118267750 isoform X1</fullName>
    </submittedName>
</protein>
<feature type="transmembrane region" description="Helical" evidence="1">
    <location>
        <begin position="53"/>
        <end position="76"/>
    </location>
</feature>
<sequence length="202" mass="23398">MDNKDFLIYSKCCFCIPLRFGLLTWAYVKLALIVVVTYLMVNIIKQVTSNSEVWHISALLVLLFVELCLTVMFIIAGHKKRVRFMRIYYIYSIVMLVVNVVYVIVIFILMAPMFYSQTRTALLLVLKVFCNLLLQLYFILLLKSEITKLEHSNESQNLDKHLTEAGDCSERKLTTPCMIRTTLRSESDTTLKRGETTLACME</sequence>
<dbReference type="Proteomes" id="UP000829999">
    <property type="component" value="Chromosome 6"/>
</dbReference>
<evidence type="ECO:0000313" key="3">
    <source>
        <dbReference type="RefSeq" id="XP_050550541.1"/>
    </source>
</evidence>
<accession>A0A9R0DNP9</accession>
<dbReference type="AlphaFoldDB" id="A0A9R0DNP9"/>